<dbReference type="EMBL" id="CM045872">
    <property type="protein sequence ID" value="KAI7949922.1"/>
    <property type="molecule type" value="Genomic_DNA"/>
</dbReference>
<evidence type="ECO:0000313" key="1">
    <source>
        <dbReference type="EMBL" id="KAI7949922.1"/>
    </source>
</evidence>
<name>A0ACC0EBG2_9BASI</name>
<protein>
    <submittedName>
        <fullName evidence="1">Uncharacterized protein</fullName>
    </submittedName>
</protein>
<evidence type="ECO:0000313" key="2">
    <source>
        <dbReference type="Proteomes" id="UP001060170"/>
    </source>
</evidence>
<accession>A0ACC0EBG2</accession>
<dbReference type="Proteomes" id="UP001060170">
    <property type="component" value="Chromosome 8"/>
</dbReference>
<keyword evidence="2" id="KW-1185">Reference proteome</keyword>
<reference evidence="2" key="2">
    <citation type="journal article" date="2018" name="Mol. Plant Microbe Interact.">
        <title>Genome sequence resources for the wheat stripe rust pathogen (Puccinia striiformis f. sp. tritici) and the barley stripe rust pathogen (Puccinia striiformis f. sp. hordei).</title>
        <authorList>
            <person name="Xia C."/>
            <person name="Wang M."/>
            <person name="Yin C."/>
            <person name="Cornejo O.E."/>
            <person name="Hulbert S.H."/>
            <person name="Chen X."/>
        </authorList>
    </citation>
    <scope>NUCLEOTIDE SEQUENCE [LARGE SCALE GENOMIC DNA]</scope>
    <source>
        <strain evidence="2">93-210</strain>
    </source>
</reference>
<comment type="caution">
    <text evidence="1">The sequence shown here is derived from an EMBL/GenBank/DDBJ whole genome shotgun (WGS) entry which is preliminary data.</text>
</comment>
<proteinExistence type="predicted"/>
<reference evidence="1 2" key="3">
    <citation type="journal article" date="2022" name="Microbiol. Spectr.">
        <title>Folding features and dynamics of 3D genome architecture in plant fungal pathogens.</title>
        <authorList>
            <person name="Xia C."/>
        </authorList>
    </citation>
    <scope>NUCLEOTIDE SEQUENCE [LARGE SCALE GENOMIC DNA]</scope>
    <source>
        <strain evidence="1 2">93-210</strain>
    </source>
</reference>
<reference evidence="2" key="1">
    <citation type="journal article" date="2018" name="BMC Genomics">
        <title>Genomic insights into host adaptation between the wheat stripe rust pathogen (Puccinia striiformis f. sp. tritici) and the barley stripe rust pathogen (Puccinia striiformis f. sp. hordei).</title>
        <authorList>
            <person name="Xia C."/>
            <person name="Wang M."/>
            <person name="Yin C."/>
            <person name="Cornejo O.E."/>
            <person name="Hulbert S.H."/>
            <person name="Chen X."/>
        </authorList>
    </citation>
    <scope>NUCLEOTIDE SEQUENCE [LARGE SCALE GENOMIC DNA]</scope>
    <source>
        <strain evidence="2">93-210</strain>
    </source>
</reference>
<organism evidence="1 2">
    <name type="scientific">Puccinia striiformis f. sp. tritici</name>
    <dbReference type="NCBI Taxonomy" id="168172"/>
    <lineage>
        <taxon>Eukaryota</taxon>
        <taxon>Fungi</taxon>
        <taxon>Dikarya</taxon>
        <taxon>Basidiomycota</taxon>
        <taxon>Pucciniomycotina</taxon>
        <taxon>Pucciniomycetes</taxon>
        <taxon>Pucciniales</taxon>
        <taxon>Pucciniaceae</taxon>
        <taxon>Puccinia</taxon>
    </lineage>
</organism>
<sequence length="298" mass="33464">MVLTRSSYSRLGTPLASPLINHPNSRRKRLSLASSSTTPPGTPSKETFTHELTNRLAPCSTTDERQCSLLSQSQTLPCSSFETDNTQSTTMNDLPQNNSLQIIDPSTTHQTSELGSMLKNSQENHQLSIRKDGDHLPENQVPENQVPENQLPENQLPENQLQQNQAPEKEVEQLPAKEVEQSRENGADSLQEKPVTRTEETEETQTQEKEVNILQEIIVLDSEEEEEDNEIQEITREKKEKATRELDNPEESISKELKTSESTTKEDQELTKIVVEPNTDSSSSLNPSTTDPMVPVNH</sequence>
<gene>
    <name evidence="1" type="ORF">MJO28_008743</name>
</gene>